<dbReference type="AlphaFoldDB" id="A0AA89BZC0"/>
<dbReference type="SMART" id="SM00181">
    <property type="entry name" value="EGF"/>
    <property type="match status" value="2"/>
</dbReference>
<dbReference type="SMART" id="SM00832">
    <property type="entry name" value="C8"/>
    <property type="match status" value="1"/>
</dbReference>
<dbReference type="CDD" id="cd22827">
    <property type="entry name" value="Gal_Rha_Lectin_SUL-I-like"/>
    <property type="match status" value="2"/>
</dbReference>
<feature type="domain" description="SUEL-type lectin" evidence="4">
    <location>
        <begin position="505"/>
        <end position="595"/>
    </location>
</feature>
<dbReference type="Pfam" id="PF00094">
    <property type="entry name" value="VWD"/>
    <property type="match status" value="1"/>
</dbReference>
<organism evidence="6 7">
    <name type="scientific">Pinctada imbricata</name>
    <name type="common">Atlantic pearl-oyster</name>
    <name type="synonym">Pinctada martensii</name>
    <dbReference type="NCBI Taxonomy" id="66713"/>
    <lineage>
        <taxon>Eukaryota</taxon>
        <taxon>Metazoa</taxon>
        <taxon>Spiralia</taxon>
        <taxon>Lophotrochozoa</taxon>
        <taxon>Mollusca</taxon>
        <taxon>Bivalvia</taxon>
        <taxon>Autobranchia</taxon>
        <taxon>Pteriomorphia</taxon>
        <taxon>Pterioida</taxon>
        <taxon>Pterioidea</taxon>
        <taxon>Pteriidae</taxon>
        <taxon>Pinctada</taxon>
    </lineage>
</organism>
<feature type="domain" description="VWFD" evidence="5">
    <location>
        <begin position="1"/>
        <end position="177"/>
    </location>
</feature>
<evidence type="ECO:0000259" key="5">
    <source>
        <dbReference type="PROSITE" id="PS51233"/>
    </source>
</evidence>
<dbReference type="SMART" id="SM00216">
    <property type="entry name" value="VWD"/>
    <property type="match status" value="1"/>
</dbReference>
<dbReference type="Pfam" id="PF02140">
    <property type="entry name" value="SUEL_Lectin"/>
    <property type="match status" value="2"/>
</dbReference>
<dbReference type="PANTHER" id="PTHR11339">
    <property type="entry name" value="EXTRACELLULAR MATRIX GLYCOPROTEIN RELATED"/>
    <property type="match status" value="1"/>
</dbReference>
<dbReference type="Pfam" id="PF01826">
    <property type="entry name" value="TIL"/>
    <property type="match status" value="1"/>
</dbReference>
<dbReference type="InterPro" id="IPR001846">
    <property type="entry name" value="VWF_type-D"/>
</dbReference>
<dbReference type="InterPro" id="IPR024731">
    <property type="entry name" value="NELL2-like_EGF"/>
</dbReference>
<dbReference type="InterPro" id="IPR050780">
    <property type="entry name" value="Mucin_vWF_Thrombospondin_sf"/>
</dbReference>
<evidence type="ECO:0000256" key="3">
    <source>
        <dbReference type="ARBA" id="ARBA00023180"/>
    </source>
</evidence>
<protein>
    <submittedName>
        <fullName evidence="6">Uncharacterized protein</fullName>
    </submittedName>
</protein>
<evidence type="ECO:0000256" key="2">
    <source>
        <dbReference type="ARBA" id="ARBA00023157"/>
    </source>
</evidence>
<keyword evidence="3" id="KW-0325">Glycoprotein</keyword>
<proteinExistence type="predicted"/>
<dbReference type="EMBL" id="VSWD01000009">
    <property type="protein sequence ID" value="KAK3093267.1"/>
    <property type="molecule type" value="Genomic_DNA"/>
</dbReference>
<evidence type="ECO:0000313" key="7">
    <source>
        <dbReference type="Proteomes" id="UP001186944"/>
    </source>
</evidence>
<name>A0AA89BZC0_PINIB</name>
<dbReference type="Pfam" id="PF08742">
    <property type="entry name" value="C8"/>
    <property type="match status" value="1"/>
</dbReference>
<comment type="caution">
    <text evidence="6">The sequence shown here is derived from an EMBL/GenBank/DDBJ whole genome shotgun (WGS) entry which is preliminary data.</text>
</comment>
<evidence type="ECO:0000259" key="4">
    <source>
        <dbReference type="PROSITE" id="PS50228"/>
    </source>
</evidence>
<accession>A0AA89BZC0</accession>
<dbReference type="Gene3D" id="2.60.120.740">
    <property type="match status" value="2"/>
</dbReference>
<dbReference type="FunFam" id="2.60.120.740:FF:000001">
    <property type="entry name" value="Adhesion G protein-coupled receptor L2"/>
    <property type="match status" value="2"/>
</dbReference>
<sequence length="607" mass="67431">MGDPHYKTYDGQWIHFQGICKYVLTELSDHDDPCWFSVSVKNENRGSKRVSFTRLVDIQLPYTKLRLRKGRKLEVNGVRYYLPYERQGKFRVFRSGSYIRVETSCGIVVTWNGISTVSVMVPVKYGNKLRGICGNCNQRKDDYKTKNGKDVSRYSNKFNLIGESWRIRDDSGINQCTPPRPPPVCTHRERRLASKNNACGFLNPKNTRSPFLRCIRGNAVLAKEFYYNCLYDYCTYCGKPKEELQKVVCNGIEGFAEACKDRGMTIKWRRNTFCPMKCGANQVYNYKATGCPATCVDPNAPKTCSLPKAEGCECKRGYILSDDQCVKTSSCGCYHRGRYLPVGTVIKGCYEELHCKNTGHKAHLIVADIRCSNYSVCKLTNGQYKCICRNGYIGDGLTCKPKASRTTVICEHKSNALSCPAGHLIKIASANYGRTSKGTCRSSLDRDTNCKASKSLSIVKSICDGNNACSLEATNSVFGDPCVGTYKYLTVVYNCYKSDEKSLVICEHKSDSLSCPEGKKLEVVSANYGRTAPSSKGTCPTSLDKNTNCRASKSLSIVQSQCEGKSTCSLRASNGVYGDPCVGTYKYLRVVYKCSSGGCDDDPAVIA</sequence>
<reference evidence="6" key="1">
    <citation type="submission" date="2019-08" db="EMBL/GenBank/DDBJ databases">
        <title>The improved chromosome-level genome for the pearl oyster Pinctada fucata martensii using PacBio sequencing and Hi-C.</title>
        <authorList>
            <person name="Zheng Z."/>
        </authorList>
    </citation>
    <scope>NUCLEOTIDE SEQUENCE</scope>
    <source>
        <strain evidence="6">ZZ-2019</strain>
        <tissue evidence="6">Adductor muscle</tissue>
    </source>
</reference>
<dbReference type="InterPro" id="IPR043159">
    <property type="entry name" value="Lectin_gal-bd_sf"/>
</dbReference>
<dbReference type="SUPFAM" id="SSF57567">
    <property type="entry name" value="Serine protease inhibitors"/>
    <property type="match status" value="1"/>
</dbReference>
<keyword evidence="2" id="KW-1015">Disulfide bond</keyword>
<dbReference type="InterPro" id="IPR036084">
    <property type="entry name" value="Ser_inhib-like_sf"/>
</dbReference>
<dbReference type="PROSITE" id="PS50228">
    <property type="entry name" value="SUEL_LECTIN"/>
    <property type="match status" value="2"/>
</dbReference>
<dbReference type="Gene3D" id="2.10.25.10">
    <property type="entry name" value="Laminin"/>
    <property type="match status" value="2"/>
</dbReference>
<dbReference type="GO" id="GO:0031012">
    <property type="term" value="C:extracellular matrix"/>
    <property type="evidence" value="ECO:0007669"/>
    <property type="project" value="TreeGrafter"/>
</dbReference>
<dbReference type="GO" id="GO:0030246">
    <property type="term" value="F:carbohydrate binding"/>
    <property type="evidence" value="ECO:0007669"/>
    <property type="project" value="InterPro"/>
</dbReference>
<dbReference type="PANTHER" id="PTHR11339:SF386">
    <property type="entry name" value="HEMOLECTIN, ISOFORM A"/>
    <property type="match status" value="1"/>
</dbReference>
<feature type="domain" description="SUEL-type lectin" evidence="4">
    <location>
        <begin position="409"/>
        <end position="496"/>
    </location>
</feature>
<evidence type="ECO:0000313" key="6">
    <source>
        <dbReference type="EMBL" id="KAK3093267.1"/>
    </source>
</evidence>
<dbReference type="GO" id="GO:0005615">
    <property type="term" value="C:extracellular space"/>
    <property type="evidence" value="ECO:0007669"/>
    <property type="project" value="TreeGrafter"/>
</dbReference>
<evidence type="ECO:0000256" key="1">
    <source>
        <dbReference type="ARBA" id="ARBA00022536"/>
    </source>
</evidence>
<keyword evidence="7" id="KW-1185">Reference proteome</keyword>
<dbReference type="InterPro" id="IPR000742">
    <property type="entry name" value="EGF"/>
</dbReference>
<dbReference type="Proteomes" id="UP001186944">
    <property type="component" value="Unassembled WGS sequence"/>
</dbReference>
<dbReference type="Pfam" id="PF12947">
    <property type="entry name" value="EGF_3"/>
    <property type="match status" value="1"/>
</dbReference>
<dbReference type="CDD" id="cd19941">
    <property type="entry name" value="TIL"/>
    <property type="match status" value="1"/>
</dbReference>
<keyword evidence="1" id="KW-0245">EGF-like domain</keyword>
<dbReference type="InterPro" id="IPR002919">
    <property type="entry name" value="TIL_dom"/>
</dbReference>
<dbReference type="PROSITE" id="PS51233">
    <property type="entry name" value="VWFD"/>
    <property type="match status" value="1"/>
</dbReference>
<dbReference type="InterPro" id="IPR014853">
    <property type="entry name" value="VWF/SSPO/ZAN-like_Cys-rich_dom"/>
</dbReference>
<dbReference type="InterPro" id="IPR000922">
    <property type="entry name" value="Lectin_gal-bd_dom"/>
</dbReference>
<dbReference type="PROSITE" id="PS01186">
    <property type="entry name" value="EGF_2"/>
    <property type="match status" value="1"/>
</dbReference>
<gene>
    <name evidence="6" type="ORF">FSP39_013469</name>
</gene>